<evidence type="ECO:0008006" key="4">
    <source>
        <dbReference type="Google" id="ProtNLM"/>
    </source>
</evidence>
<feature type="compositionally biased region" description="Low complexity" evidence="1">
    <location>
        <begin position="82"/>
        <end position="101"/>
    </location>
</feature>
<dbReference type="Proteomes" id="UP001223390">
    <property type="component" value="Unassembled WGS sequence"/>
</dbReference>
<sequence>MDLTPYVEHLRRELTAVAEAGDGTRALAERLAAPLESAARLVLLNALAEAMSQVSRELAPGSVILRLDGLSPEFVVTPPAPDTGRTGTKPRGPRRPAAPTPGDRRGHIRLRFADAPAYEAAVAAFGPVPRDDDALSLYVPTDGGVHALRSVLDVLDRASIEVEALTVHSPDLDTVFRSVTGAPPAGAPDPPPARDPADDGP</sequence>
<evidence type="ECO:0000313" key="3">
    <source>
        <dbReference type="Proteomes" id="UP001223390"/>
    </source>
</evidence>
<feature type="region of interest" description="Disordered" evidence="1">
    <location>
        <begin position="75"/>
        <end position="105"/>
    </location>
</feature>
<proteinExistence type="predicted"/>
<evidence type="ECO:0000313" key="2">
    <source>
        <dbReference type="EMBL" id="MDK9496181.1"/>
    </source>
</evidence>
<accession>A0ABT7GRE4</accession>
<name>A0ABT7GRE4_9ACTN</name>
<dbReference type="RefSeq" id="WP_285341727.1">
    <property type="nucleotide sequence ID" value="NZ_JASITI010000010.1"/>
</dbReference>
<dbReference type="EMBL" id="JASITI010000010">
    <property type="protein sequence ID" value="MDK9496181.1"/>
    <property type="molecule type" value="Genomic_DNA"/>
</dbReference>
<organism evidence="2 3">
    <name type="scientific">Streptomyces katrae</name>
    <dbReference type="NCBI Taxonomy" id="68223"/>
    <lineage>
        <taxon>Bacteria</taxon>
        <taxon>Bacillati</taxon>
        <taxon>Actinomycetota</taxon>
        <taxon>Actinomycetes</taxon>
        <taxon>Kitasatosporales</taxon>
        <taxon>Streptomycetaceae</taxon>
        <taxon>Streptomyces</taxon>
    </lineage>
</organism>
<keyword evidence="3" id="KW-1185">Reference proteome</keyword>
<feature type="region of interest" description="Disordered" evidence="1">
    <location>
        <begin position="177"/>
        <end position="201"/>
    </location>
</feature>
<reference evidence="2 3" key="1">
    <citation type="submission" date="2023-05" db="EMBL/GenBank/DDBJ databases">
        <title>Sequencing and Assembly of Streptomyces sp. NP73.</title>
        <authorList>
            <person name="Konwar A.N."/>
            <person name="Saikia K."/>
            <person name="Thakur D."/>
        </authorList>
    </citation>
    <scope>NUCLEOTIDE SEQUENCE [LARGE SCALE GENOMIC DNA]</scope>
    <source>
        <strain evidence="2 3">NP73</strain>
    </source>
</reference>
<evidence type="ECO:0000256" key="1">
    <source>
        <dbReference type="SAM" id="MobiDB-lite"/>
    </source>
</evidence>
<comment type="caution">
    <text evidence="2">The sequence shown here is derived from an EMBL/GenBank/DDBJ whole genome shotgun (WGS) entry which is preliminary data.</text>
</comment>
<gene>
    <name evidence="2" type="ORF">QEZ40_000526</name>
</gene>
<feature type="compositionally biased region" description="Pro residues" evidence="1">
    <location>
        <begin position="185"/>
        <end position="194"/>
    </location>
</feature>
<protein>
    <recommendedName>
        <fullName evidence="4">ABC transporter</fullName>
    </recommendedName>
</protein>